<keyword evidence="3" id="KW-0732">Signal</keyword>
<organism evidence="5 6">
    <name type="scientific">Marinobacterium zhoushanense</name>
    <dbReference type="NCBI Taxonomy" id="1679163"/>
    <lineage>
        <taxon>Bacteria</taxon>
        <taxon>Pseudomonadati</taxon>
        <taxon>Pseudomonadota</taxon>
        <taxon>Gammaproteobacteria</taxon>
        <taxon>Oceanospirillales</taxon>
        <taxon>Oceanospirillaceae</taxon>
        <taxon>Marinobacterium</taxon>
    </lineage>
</organism>
<name>A0ABQ1KRX6_9GAMM</name>
<dbReference type="PANTHER" id="PTHR42693:SF33">
    <property type="entry name" value="ARYLSULFATASE"/>
    <property type="match status" value="1"/>
</dbReference>
<evidence type="ECO:0000313" key="5">
    <source>
        <dbReference type="EMBL" id="GGC04794.1"/>
    </source>
</evidence>
<evidence type="ECO:0000259" key="4">
    <source>
        <dbReference type="Pfam" id="PF00884"/>
    </source>
</evidence>
<gene>
    <name evidence="5" type="primary">atsA</name>
    <name evidence="5" type="ORF">GCM10011352_33700</name>
</gene>
<keyword evidence="6" id="KW-1185">Reference proteome</keyword>
<dbReference type="Pfam" id="PF00884">
    <property type="entry name" value="Sulfatase"/>
    <property type="match status" value="1"/>
</dbReference>
<evidence type="ECO:0000256" key="2">
    <source>
        <dbReference type="SAM" id="MobiDB-lite"/>
    </source>
</evidence>
<comment type="similarity">
    <text evidence="1">Belongs to the sulfatase family.</text>
</comment>
<comment type="caution">
    <text evidence="5">The sequence shown here is derived from an EMBL/GenBank/DDBJ whole genome shotgun (WGS) entry which is preliminary data.</text>
</comment>
<dbReference type="InterPro" id="IPR017850">
    <property type="entry name" value="Alkaline_phosphatase_core_sf"/>
</dbReference>
<dbReference type="CDD" id="cd16025">
    <property type="entry name" value="PAS_like"/>
    <property type="match status" value="1"/>
</dbReference>
<accession>A0ABQ1KRX6</accession>
<reference evidence="6" key="1">
    <citation type="journal article" date="2019" name="Int. J. Syst. Evol. Microbiol.">
        <title>The Global Catalogue of Microorganisms (GCM) 10K type strain sequencing project: providing services to taxonomists for standard genome sequencing and annotation.</title>
        <authorList>
            <consortium name="The Broad Institute Genomics Platform"/>
            <consortium name="The Broad Institute Genome Sequencing Center for Infectious Disease"/>
            <person name="Wu L."/>
            <person name="Ma J."/>
        </authorList>
    </citation>
    <scope>NUCLEOTIDE SEQUENCE [LARGE SCALE GENOMIC DNA]</scope>
    <source>
        <strain evidence="6">CGMCC 1.15341</strain>
    </source>
</reference>
<dbReference type="RefSeq" id="WP_229680807.1">
    <property type="nucleotide sequence ID" value="NZ_BMIJ01000007.1"/>
</dbReference>
<evidence type="ECO:0000313" key="6">
    <source>
        <dbReference type="Proteomes" id="UP000629025"/>
    </source>
</evidence>
<dbReference type="SUPFAM" id="SSF53649">
    <property type="entry name" value="Alkaline phosphatase-like"/>
    <property type="match status" value="1"/>
</dbReference>
<protein>
    <submittedName>
        <fullName evidence="5">Arylsulfatase</fullName>
    </submittedName>
</protein>
<feature type="signal peptide" evidence="3">
    <location>
        <begin position="1"/>
        <end position="28"/>
    </location>
</feature>
<dbReference type="Proteomes" id="UP000629025">
    <property type="component" value="Unassembled WGS sequence"/>
</dbReference>
<evidence type="ECO:0000256" key="1">
    <source>
        <dbReference type="ARBA" id="ARBA00008779"/>
    </source>
</evidence>
<sequence>MNQMTLSKLSLATSLALWATTFGNPAFAASTDPAHPNILLIVADDMGFADLGSYGGEIDTPNLDALAASGVRMTNFHTAPACSPTRASLLTGVDPHKAGLGNMAEELAPNQDGKPGYEGHINDRVVSLPTLLKDAGYNTYLTGKWHLGKGEGSKPNDRGFEHSFSLLVGGASHFSDMKPSYAPTPEAKAPYAEDDVLLDKLPDGFQYSSQYYADKMIDYIAADKDNGAPFFGMLSYTAPHWPLQAPEEAMAKYRGRYDAGYDELFAQRLEKQKSMGLIPADAESAPRPPKGRPWDSLSSDEQKVEKRAMEIYAAMVDEMDAHTGRVFDYLKQNGLYDNTVVVFLSDNGAEGHDLDETWPADLFPKIRKVIDETNDFSYEQMGRAGSYTLYGPNWAWAGAPAFKLHKGFPTEGGTRSIGIIKAPGVNANVVNNSLTSVKDIAPTLLELAGLSQPGNNYKGKAIEPISGQSLLPVLEGKAGTSDRVLGGELFGKYYVRQGDWKLVMMPKPYSEGEVQLFDLSHDLAERHDLSKEQPEQLAHMLKLWEQYAADNNVILPDWVSGY</sequence>
<dbReference type="InterPro" id="IPR050738">
    <property type="entry name" value="Sulfatase"/>
</dbReference>
<feature type="domain" description="Sulfatase N-terminal" evidence="4">
    <location>
        <begin position="36"/>
        <end position="449"/>
    </location>
</feature>
<dbReference type="Gene3D" id="3.40.720.10">
    <property type="entry name" value="Alkaline Phosphatase, subunit A"/>
    <property type="match status" value="1"/>
</dbReference>
<feature type="region of interest" description="Disordered" evidence="2">
    <location>
        <begin position="280"/>
        <end position="302"/>
    </location>
</feature>
<dbReference type="EMBL" id="BMIJ01000007">
    <property type="protein sequence ID" value="GGC04794.1"/>
    <property type="molecule type" value="Genomic_DNA"/>
</dbReference>
<dbReference type="PANTHER" id="PTHR42693">
    <property type="entry name" value="ARYLSULFATASE FAMILY MEMBER"/>
    <property type="match status" value="1"/>
</dbReference>
<dbReference type="InterPro" id="IPR000917">
    <property type="entry name" value="Sulfatase_N"/>
</dbReference>
<proteinExistence type="inferred from homology"/>
<dbReference type="Gene3D" id="3.30.1120.10">
    <property type="match status" value="1"/>
</dbReference>
<feature type="chain" id="PRO_5047049358" evidence="3">
    <location>
        <begin position="29"/>
        <end position="562"/>
    </location>
</feature>
<evidence type="ECO:0000256" key="3">
    <source>
        <dbReference type="SAM" id="SignalP"/>
    </source>
</evidence>